<evidence type="ECO:0000313" key="3">
    <source>
        <dbReference type="Proteomes" id="UP001183777"/>
    </source>
</evidence>
<dbReference type="EMBL" id="JAVREX010000003">
    <property type="protein sequence ID" value="MDT0427425.1"/>
    <property type="molecule type" value="Genomic_DNA"/>
</dbReference>
<gene>
    <name evidence="2" type="ORF">RM649_07185</name>
</gene>
<sequence length="263" mass="28698">MSADRPPRLRSEATAPASPPAHATLLVADIERFSSRDGADQMRTREAMYGEFRAAFTEPVWSSCLHEDRGDGLLVVLPQQIPKSVVLGEFVPRLDAALGRRRRSDPLLRMRIAVHAGDVHFDEHGIGGHAVNRTFRLCDSEPLRKAIGASRGDLALLVSEVIHEDVVRGGYPGIAPQAFHAVDVRVKETAVRAWLHVPGDADAARRIAAEAPRGPAADTGHPPRQDGVSLTAGGDLRLGPHNNIAGRDVRIDGETRSRRWWRS</sequence>
<dbReference type="SUPFAM" id="SSF55073">
    <property type="entry name" value="Nucleotide cyclase"/>
    <property type="match status" value="1"/>
</dbReference>
<dbReference type="Gene3D" id="3.30.70.1230">
    <property type="entry name" value="Nucleotide cyclase"/>
    <property type="match status" value="1"/>
</dbReference>
<protein>
    <submittedName>
        <fullName evidence="2">Adenylate/guanylate cyclase</fullName>
    </submittedName>
</protein>
<dbReference type="Proteomes" id="UP001183777">
    <property type="component" value="Unassembled WGS sequence"/>
</dbReference>
<feature type="region of interest" description="Disordered" evidence="1">
    <location>
        <begin position="1"/>
        <end position="21"/>
    </location>
</feature>
<organism evidence="2 3">
    <name type="scientific">Streptomyces salyersiae</name>
    <dbReference type="NCBI Taxonomy" id="3075530"/>
    <lineage>
        <taxon>Bacteria</taxon>
        <taxon>Bacillati</taxon>
        <taxon>Actinomycetota</taxon>
        <taxon>Actinomycetes</taxon>
        <taxon>Kitasatosporales</taxon>
        <taxon>Streptomycetaceae</taxon>
        <taxon>Streptomyces</taxon>
    </lineage>
</organism>
<evidence type="ECO:0000313" key="2">
    <source>
        <dbReference type="EMBL" id="MDT0427425.1"/>
    </source>
</evidence>
<dbReference type="InterPro" id="IPR029787">
    <property type="entry name" value="Nucleotide_cyclase"/>
</dbReference>
<reference evidence="3" key="1">
    <citation type="submission" date="2023-07" db="EMBL/GenBank/DDBJ databases">
        <title>30 novel species of actinomycetes from the DSMZ collection.</title>
        <authorList>
            <person name="Nouioui I."/>
        </authorList>
    </citation>
    <scope>NUCLEOTIDE SEQUENCE [LARGE SCALE GENOMIC DNA]</scope>
    <source>
        <strain evidence="3">DSM 41770</strain>
    </source>
</reference>
<comment type="caution">
    <text evidence="2">The sequence shown here is derived from an EMBL/GenBank/DDBJ whole genome shotgun (WGS) entry which is preliminary data.</text>
</comment>
<proteinExistence type="predicted"/>
<feature type="compositionally biased region" description="Basic and acidic residues" evidence="1">
    <location>
        <begin position="1"/>
        <end position="11"/>
    </location>
</feature>
<name>A0ABU2RG30_9ACTN</name>
<keyword evidence="3" id="KW-1185">Reference proteome</keyword>
<evidence type="ECO:0000256" key="1">
    <source>
        <dbReference type="SAM" id="MobiDB-lite"/>
    </source>
</evidence>
<accession>A0ABU2RG30</accession>
<feature type="region of interest" description="Disordered" evidence="1">
    <location>
        <begin position="211"/>
        <end position="241"/>
    </location>
</feature>
<dbReference type="RefSeq" id="WP_200695008.1">
    <property type="nucleotide sequence ID" value="NZ_JAVREX010000003.1"/>
</dbReference>